<sequence length="94" mass="11059">MIDGLNLYCKNKFNENIIIETLGIDRDELLFIEDVNGWVEKKNESIVVEYEGVLNAEDTDDYVGYHFYEVTLFKDNIKNKFNSLKKLDIIVDFD</sequence>
<dbReference type="Proteomes" id="UP001141183">
    <property type="component" value="Unassembled WGS sequence"/>
</dbReference>
<dbReference type="AlphaFoldDB" id="A0A9X3XRV7"/>
<proteinExistence type="predicted"/>
<evidence type="ECO:0000313" key="1">
    <source>
        <dbReference type="EMBL" id="MDC4242539.1"/>
    </source>
</evidence>
<dbReference type="EMBL" id="JAMRYU010000037">
    <property type="protein sequence ID" value="MDC4242539.1"/>
    <property type="molecule type" value="Genomic_DNA"/>
</dbReference>
<protein>
    <submittedName>
        <fullName evidence="1">Uncharacterized protein</fullName>
    </submittedName>
</protein>
<gene>
    <name evidence="1" type="ORF">NE398_20625</name>
</gene>
<evidence type="ECO:0000313" key="2">
    <source>
        <dbReference type="Proteomes" id="UP001141183"/>
    </source>
</evidence>
<dbReference type="RefSeq" id="WP_272470841.1">
    <property type="nucleotide sequence ID" value="NZ_JAMRYU010000037.1"/>
</dbReference>
<accession>A0A9X3XRV7</accession>
<name>A0A9X3XRV7_9CLOT</name>
<comment type="caution">
    <text evidence="1">The sequence shown here is derived from an EMBL/GenBank/DDBJ whole genome shotgun (WGS) entry which is preliminary data.</text>
</comment>
<reference evidence="1" key="1">
    <citation type="submission" date="2022-05" db="EMBL/GenBank/DDBJ databases">
        <title>Draft genome sequence of Clostridium tertium strain CP3 isolated from Peru.</title>
        <authorList>
            <person name="Hurtado R."/>
            <person name="Lima L."/>
            <person name="Sousa T."/>
            <person name="Jaiswal A.K."/>
            <person name="Tiwari S."/>
            <person name="Maturrano L."/>
            <person name="Brenig B."/>
            <person name="Azevedo V."/>
        </authorList>
    </citation>
    <scope>NUCLEOTIDE SEQUENCE</scope>
    <source>
        <strain evidence="1">CP3</strain>
    </source>
</reference>
<organism evidence="1 2">
    <name type="scientific">Clostridium tertium</name>
    <dbReference type="NCBI Taxonomy" id="1559"/>
    <lineage>
        <taxon>Bacteria</taxon>
        <taxon>Bacillati</taxon>
        <taxon>Bacillota</taxon>
        <taxon>Clostridia</taxon>
        <taxon>Eubacteriales</taxon>
        <taxon>Clostridiaceae</taxon>
        <taxon>Clostridium</taxon>
    </lineage>
</organism>
<keyword evidence="2" id="KW-1185">Reference proteome</keyword>